<evidence type="ECO:0000259" key="7">
    <source>
        <dbReference type="Pfam" id="PF08543"/>
    </source>
</evidence>
<dbReference type="NCBIfam" id="TIGR00687">
    <property type="entry name" value="pyridox_kin"/>
    <property type="match status" value="1"/>
</dbReference>
<feature type="domain" description="Pyridoxamine kinase/Phosphomethylpyrimidine kinase" evidence="7">
    <location>
        <begin position="89"/>
        <end position="193"/>
    </location>
</feature>
<dbReference type="PANTHER" id="PTHR10534">
    <property type="entry name" value="PYRIDOXAL KINASE"/>
    <property type="match status" value="1"/>
</dbReference>
<organism evidence="8 9">
    <name type="scientific">Exidia glandulosa HHB12029</name>
    <dbReference type="NCBI Taxonomy" id="1314781"/>
    <lineage>
        <taxon>Eukaryota</taxon>
        <taxon>Fungi</taxon>
        <taxon>Dikarya</taxon>
        <taxon>Basidiomycota</taxon>
        <taxon>Agaricomycotina</taxon>
        <taxon>Agaricomycetes</taxon>
        <taxon>Auriculariales</taxon>
        <taxon>Exidiaceae</taxon>
        <taxon>Exidia</taxon>
    </lineage>
</organism>
<dbReference type="GO" id="GO:0005524">
    <property type="term" value="F:ATP binding"/>
    <property type="evidence" value="ECO:0007669"/>
    <property type="project" value="UniProtKB-KW"/>
</dbReference>
<reference evidence="8 9" key="1">
    <citation type="journal article" date="2016" name="Mol. Biol. Evol.">
        <title>Comparative Genomics of Early-Diverging Mushroom-Forming Fungi Provides Insights into the Origins of Lignocellulose Decay Capabilities.</title>
        <authorList>
            <person name="Nagy L.G."/>
            <person name="Riley R."/>
            <person name="Tritt A."/>
            <person name="Adam C."/>
            <person name="Daum C."/>
            <person name="Floudas D."/>
            <person name="Sun H."/>
            <person name="Yadav J.S."/>
            <person name="Pangilinan J."/>
            <person name="Larsson K.H."/>
            <person name="Matsuura K."/>
            <person name="Barry K."/>
            <person name="Labutti K."/>
            <person name="Kuo R."/>
            <person name="Ohm R.A."/>
            <person name="Bhattacharya S.S."/>
            <person name="Shirouzu T."/>
            <person name="Yoshinaga Y."/>
            <person name="Martin F.M."/>
            <person name="Grigoriev I.V."/>
            <person name="Hibbett D.S."/>
        </authorList>
    </citation>
    <scope>NUCLEOTIDE SEQUENCE [LARGE SCALE GENOMIC DNA]</scope>
    <source>
        <strain evidence="8 9">HHB12029</strain>
    </source>
</reference>
<keyword evidence="4" id="KW-0547">Nucleotide-binding</keyword>
<dbReference type="InterPro" id="IPR029056">
    <property type="entry name" value="Ribokinase-like"/>
</dbReference>
<sequence>MTPPLQGPRPVTPDPRRVLSIQSHVVSGYVGGKAAVFPMQLLGWDVDVVNTVNFSNHSGYGRFGGPRTDASDLATIFSYLEQNGLLQPSRVLTGYIPNAKSLEVIADVIRKLKTRHPEIIYLLDPVMGDAGKLYVSPDVVPLYRALLSCATVITPNYFEVEVLTGVALTSADNLREALDKLHTGFGVPHVVVSSIPLSAALRASVPFPPGTFSADDDLLLCVCSSRRGEGKEGASSDVYAFGIAQIPGYFSGVGDLFSALVLAHFDGDGSLGKATGLAVGTVHRILRDTAAHSAEGATESTDSELDAADVERRVRRMRRRELRVIQNAGVIASCTEAVEGVLWAGFWT</sequence>
<keyword evidence="5 8" id="KW-0418">Kinase</keyword>
<dbReference type="OrthoDB" id="2104723at2759"/>
<comment type="similarity">
    <text evidence="1">Belongs to the pyridoxine kinase family.</text>
</comment>
<evidence type="ECO:0000256" key="6">
    <source>
        <dbReference type="ARBA" id="ARBA00022840"/>
    </source>
</evidence>
<dbReference type="GO" id="GO:0005829">
    <property type="term" value="C:cytosol"/>
    <property type="evidence" value="ECO:0007669"/>
    <property type="project" value="TreeGrafter"/>
</dbReference>
<dbReference type="InParanoid" id="A0A165F269"/>
<evidence type="ECO:0000256" key="3">
    <source>
        <dbReference type="ARBA" id="ARBA00022679"/>
    </source>
</evidence>
<evidence type="ECO:0000313" key="9">
    <source>
        <dbReference type="Proteomes" id="UP000077266"/>
    </source>
</evidence>
<keyword evidence="6" id="KW-0067">ATP-binding</keyword>
<dbReference type="CDD" id="cd01173">
    <property type="entry name" value="pyridoxal_pyridoxamine_kinase"/>
    <property type="match status" value="1"/>
</dbReference>
<dbReference type="FunCoup" id="A0A165F269">
    <property type="interactions" value="383"/>
</dbReference>
<dbReference type="SUPFAM" id="SSF53613">
    <property type="entry name" value="Ribokinase-like"/>
    <property type="match status" value="1"/>
</dbReference>
<gene>
    <name evidence="8" type="ORF">EXIGLDRAFT_651436</name>
</gene>
<dbReference type="GO" id="GO:0009443">
    <property type="term" value="P:pyridoxal 5'-phosphate salvage"/>
    <property type="evidence" value="ECO:0007669"/>
    <property type="project" value="InterPro"/>
</dbReference>
<dbReference type="Pfam" id="PF08543">
    <property type="entry name" value="Phos_pyr_kin"/>
    <property type="match status" value="1"/>
</dbReference>
<dbReference type="EC" id="2.7.1.35" evidence="2"/>
<dbReference type="EMBL" id="KV426105">
    <property type="protein sequence ID" value="KZV88212.1"/>
    <property type="molecule type" value="Genomic_DNA"/>
</dbReference>
<dbReference type="PANTHER" id="PTHR10534:SF2">
    <property type="entry name" value="PYRIDOXAL KINASE"/>
    <property type="match status" value="1"/>
</dbReference>
<name>A0A165F269_EXIGL</name>
<proteinExistence type="inferred from homology"/>
<dbReference type="STRING" id="1314781.A0A165F269"/>
<evidence type="ECO:0000256" key="1">
    <source>
        <dbReference type="ARBA" id="ARBA00008805"/>
    </source>
</evidence>
<evidence type="ECO:0000256" key="2">
    <source>
        <dbReference type="ARBA" id="ARBA00012104"/>
    </source>
</evidence>
<protein>
    <recommendedName>
        <fullName evidence="2">pyridoxal kinase</fullName>
        <ecNumber evidence="2">2.7.1.35</ecNumber>
    </recommendedName>
</protein>
<evidence type="ECO:0000256" key="5">
    <source>
        <dbReference type="ARBA" id="ARBA00022777"/>
    </source>
</evidence>
<dbReference type="InterPro" id="IPR013749">
    <property type="entry name" value="PM/HMP-P_kinase-1"/>
</dbReference>
<dbReference type="GO" id="GO:0008478">
    <property type="term" value="F:pyridoxal kinase activity"/>
    <property type="evidence" value="ECO:0007669"/>
    <property type="project" value="UniProtKB-EC"/>
</dbReference>
<evidence type="ECO:0000313" key="8">
    <source>
        <dbReference type="EMBL" id="KZV88212.1"/>
    </source>
</evidence>
<dbReference type="Gene3D" id="3.40.1190.20">
    <property type="match status" value="1"/>
</dbReference>
<keyword evidence="9" id="KW-1185">Reference proteome</keyword>
<evidence type="ECO:0000256" key="4">
    <source>
        <dbReference type="ARBA" id="ARBA00022741"/>
    </source>
</evidence>
<keyword evidence="3" id="KW-0808">Transferase</keyword>
<dbReference type="Proteomes" id="UP000077266">
    <property type="component" value="Unassembled WGS sequence"/>
</dbReference>
<accession>A0A165F269</accession>
<dbReference type="InterPro" id="IPR004625">
    <property type="entry name" value="PyrdxlKinase"/>
</dbReference>
<dbReference type="AlphaFoldDB" id="A0A165F269"/>